<dbReference type="Pfam" id="PF00107">
    <property type="entry name" value="ADH_zinc_N"/>
    <property type="match status" value="1"/>
</dbReference>
<keyword evidence="2" id="KW-0560">Oxidoreductase</keyword>
<dbReference type="InterPro" id="IPR050129">
    <property type="entry name" value="Zn_alcohol_dh"/>
</dbReference>
<evidence type="ECO:0000313" key="6">
    <source>
        <dbReference type="Proteomes" id="UP000289954"/>
    </source>
</evidence>
<evidence type="ECO:0000259" key="4">
    <source>
        <dbReference type="Pfam" id="PF08240"/>
    </source>
</evidence>
<comment type="caution">
    <text evidence="5">The sequence shown here is derived from an EMBL/GenBank/DDBJ whole genome shotgun (WGS) entry which is preliminary data.</text>
</comment>
<protein>
    <submittedName>
        <fullName evidence="5">L-idonate 5-dehydrogenase</fullName>
    </submittedName>
</protein>
<evidence type="ECO:0000256" key="1">
    <source>
        <dbReference type="ARBA" id="ARBA00001947"/>
    </source>
</evidence>
<dbReference type="AlphaFoldDB" id="A0A402DN05"/>
<sequence length="346" mass="35379">MTAPPGLGLATVRAVEWAALGEPLRLVDVPRPEVEQPGDLVLDVHAAHFGAALRRAVTVGHPRIAPPRVLGSLVAGVVTAAGDDAPARPGDRVVVDPHPPCGTCDACRRGVPAVCAHTAAPRPGGLAQTVLVRTSRCAVAVVPDTLTFAEAVHAELLACVLEAADRGGVAGGSDVVVLGSGPLALLAVQVSRRRGARVTCVARRPARAAAARRHGAQAVLDDALAALDDDEVPQADVVLEMSGDPAALATAFRLAAPGARVVVFSGYPPGTTVPVPVNRLHYDGLHVVGSYHYRPGLFGRALDLLAAGDVSLEGILTHRLGLADAVRAPDVSGDPDCVSLVVEPHA</sequence>
<dbReference type="GO" id="GO:0016491">
    <property type="term" value="F:oxidoreductase activity"/>
    <property type="evidence" value="ECO:0007669"/>
    <property type="project" value="UniProtKB-KW"/>
</dbReference>
<proteinExistence type="predicted"/>
<evidence type="ECO:0000256" key="2">
    <source>
        <dbReference type="ARBA" id="ARBA00023002"/>
    </source>
</evidence>
<dbReference type="InterPro" id="IPR013154">
    <property type="entry name" value="ADH-like_N"/>
</dbReference>
<dbReference type="Gene3D" id="3.90.180.10">
    <property type="entry name" value="Medium-chain alcohol dehydrogenases, catalytic domain"/>
    <property type="match status" value="1"/>
</dbReference>
<evidence type="ECO:0000313" key="5">
    <source>
        <dbReference type="EMBL" id="GCE75468.1"/>
    </source>
</evidence>
<feature type="domain" description="Alcohol dehydrogenase-like C-terminal" evidence="3">
    <location>
        <begin position="182"/>
        <end position="306"/>
    </location>
</feature>
<dbReference type="PANTHER" id="PTHR43401:SF2">
    <property type="entry name" value="L-THREONINE 3-DEHYDROGENASE"/>
    <property type="match status" value="1"/>
</dbReference>
<dbReference type="Pfam" id="PF08240">
    <property type="entry name" value="ADH_N"/>
    <property type="match status" value="1"/>
</dbReference>
<dbReference type="InterPro" id="IPR036291">
    <property type="entry name" value="NAD(P)-bd_dom_sf"/>
</dbReference>
<dbReference type="RefSeq" id="WP_165446618.1">
    <property type="nucleotide sequence ID" value="NZ_BIMR01000025.1"/>
</dbReference>
<dbReference type="Gene3D" id="3.40.50.720">
    <property type="entry name" value="NAD(P)-binding Rossmann-like Domain"/>
    <property type="match status" value="1"/>
</dbReference>
<comment type="cofactor">
    <cofactor evidence="1">
        <name>Zn(2+)</name>
        <dbReference type="ChEBI" id="CHEBI:29105"/>
    </cofactor>
</comment>
<dbReference type="EMBL" id="BIMR01000025">
    <property type="protein sequence ID" value="GCE75468.1"/>
    <property type="molecule type" value="Genomic_DNA"/>
</dbReference>
<dbReference type="InterPro" id="IPR013149">
    <property type="entry name" value="ADH-like_C"/>
</dbReference>
<reference evidence="5 6" key="1">
    <citation type="submission" date="2019-01" db="EMBL/GenBank/DDBJ databases">
        <title>Draft genome sequence of Cellulomonas takizawaensis strain TKZ-21.</title>
        <authorList>
            <person name="Yamamura H."/>
            <person name="Hayashi T."/>
            <person name="Hamada M."/>
            <person name="Serisawa Y."/>
            <person name="Matsuyama K."/>
            <person name="Nakagawa Y."/>
            <person name="Otoguro M."/>
            <person name="Yanagida F."/>
            <person name="Hayakawa M."/>
        </authorList>
    </citation>
    <scope>NUCLEOTIDE SEQUENCE [LARGE SCALE GENOMIC DNA]</scope>
    <source>
        <strain evidence="5 6">NBRC12680</strain>
    </source>
</reference>
<gene>
    <name evidence="5" type="primary">gutB</name>
    <name evidence="5" type="ORF">CBZ_05240</name>
</gene>
<dbReference type="SUPFAM" id="SSF51735">
    <property type="entry name" value="NAD(P)-binding Rossmann-fold domains"/>
    <property type="match status" value="1"/>
</dbReference>
<evidence type="ECO:0000259" key="3">
    <source>
        <dbReference type="Pfam" id="PF00107"/>
    </source>
</evidence>
<accession>A0A402DN05</accession>
<keyword evidence="6" id="KW-1185">Reference proteome</keyword>
<dbReference type="InterPro" id="IPR011032">
    <property type="entry name" value="GroES-like_sf"/>
</dbReference>
<dbReference type="Proteomes" id="UP000289954">
    <property type="component" value="Unassembled WGS sequence"/>
</dbReference>
<dbReference type="SUPFAM" id="SSF50129">
    <property type="entry name" value="GroES-like"/>
    <property type="match status" value="1"/>
</dbReference>
<dbReference type="PANTHER" id="PTHR43401">
    <property type="entry name" value="L-THREONINE 3-DEHYDROGENASE"/>
    <property type="match status" value="1"/>
</dbReference>
<organism evidence="5 6">
    <name type="scientific">Cellulomonas biazotea</name>
    <dbReference type="NCBI Taxonomy" id="1709"/>
    <lineage>
        <taxon>Bacteria</taxon>
        <taxon>Bacillati</taxon>
        <taxon>Actinomycetota</taxon>
        <taxon>Actinomycetes</taxon>
        <taxon>Micrococcales</taxon>
        <taxon>Cellulomonadaceae</taxon>
        <taxon>Cellulomonas</taxon>
    </lineage>
</organism>
<name>A0A402DN05_9CELL</name>
<feature type="domain" description="Alcohol dehydrogenase-like N-terminal" evidence="4">
    <location>
        <begin position="38"/>
        <end position="138"/>
    </location>
</feature>